<dbReference type="GO" id="GO:0006400">
    <property type="term" value="P:tRNA modification"/>
    <property type="evidence" value="ECO:0007669"/>
    <property type="project" value="InterPro"/>
</dbReference>
<evidence type="ECO:0000313" key="1">
    <source>
        <dbReference type="EMBL" id="SVA73808.1"/>
    </source>
</evidence>
<dbReference type="SUPFAM" id="SSF51713">
    <property type="entry name" value="tRNA-guanine transglycosylase"/>
    <property type="match status" value="1"/>
</dbReference>
<protein>
    <recommendedName>
        <fullName evidence="2">tRNA-guanine(15) transglycosylase-like domain-containing protein</fullName>
    </recommendedName>
</protein>
<name>A0A381Y9U0_9ZZZZ</name>
<dbReference type="AlphaFoldDB" id="A0A381Y9U0"/>
<dbReference type="Gene3D" id="3.20.20.105">
    <property type="entry name" value="Queuine tRNA-ribosyltransferase-like"/>
    <property type="match status" value="1"/>
</dbReference>
<accession>A0A381Y9U0</accession>
<evidence type="ECO:0008006" key="2">
    <source>
        <dbReference type="Google" id="ProtNLM"/>
    </source>
</evidence>
<reference evidence="1" key="1">
    <citation type="submission" date="2018-05" db="EMBL/GenBank/DDBJ databases">
        <authorList>
            <person name="Lanie J.A."/>
            <person name="Ng W.-L."/>
            <person name="Kazmierczak K.M."/>
            <person name="Andrzejewski T.M."/>
            <person name="Davidsen T.M."/>
            <person name="Wayne K.J."/>
            <person name="Tettelin H."/>
            <person name="Glass J.I."/>
            <person name="Rusch D."/>
            <person name="Podicherti R."/>
            <person name="Tsui H.-C.T."/>
            <person name="Winkler M.E."/>
        </authorList>
    </citation>
    <scope>NUCLEOTIDE SEQUENCE</scope>
</reference>
<gene>
    <name evidence="1" type="ORF">METZ01_LOCUS126662</name>
</gene>
<dbReference type="InterPro" id="IPR053537">
    <property type="entry name" value="DNA-guanine_TGase"/>
</dbReference>
<dbReference type="NCBIfam" id="NF041059">
    <property type="entry name" value="DpdA"/>
    <property type="match status" value="1"/>
</dbReference>
<dbReference type="InterPro" id="IPR036511">
    <property type="entry name" value="TGT-like_sf"/>
</dbReference>
<sequence>MLVSKAIVDGVMDRGSKFTEAQRERIYRTGAHNFYRLKNRKRHLEIMGDCGAFAYVDEEEPPYSLDEVIGFYEGVGLDLGVSMDHIVFNYLSEAQKKKGQGVEADWVRRQKLTIEIAAEFYKMVRKQGCGFTPLAVAHGWSPESYQQAVKDLQKIGYQRIALGGMVPLRSNDVLDVISATADVRKSATEFHLLGLTRTEHMSEFADGGVTSFDSTSPFRQSFMDDRDNYYTLNSTFVALRVPQTDGNPALRRRIQAGEVQQQDAVDAEQQCLKTLRSFDAGKASVDRAVAALRSYETIYDTKGRDRSDSYRRTLEAAPWKSCKCGICQDAGIEVMIFRGAERNKRRGFHNLAVFKRRLNRTTRPRH</sequence>
<dbReference type="EMBL" id="UINC01017723">
    <property type="protein sequence ID" value="SVA73808.1"/>
    <property type="molecule type" value="Genomic_DNA"/>
</dbReference>
<organism evidence="1">
    <name type="scientific">marine metagenome</name>
    <dbReference type="NCBI Taxonomy" id="408172"/>
    <lineage>
        <taxon>unclassified sequences</taxon>
        <taxon>metagenomes</taxon>
        <taxon>ecological metagenomes</taxon>
    </lineage>
</organism>
<proteinExistence type="predicted"/>